<keyword evidence="1" id="KW-1133">Transmembrane helix</keyword>
<evidence type="ECO:0000256" key="1">
    <source>
        <dbReference type="SAM" id="Phobius"/>
    </source>
</evidence>
<gene>
    <name evidence="4" type="ORF">ACFSDX_23505</name>
</gene>
<accession>A0ABW4R0X2</accession>
<feature type="chain" id="PRO_5046597580" evidence="2">
    <location>
        <begin position="24"/>
        <end position="287"/>
    </location>
</feature>
<keyword evidence="5" id="KW-1185">Reference proteome</keyword>
<feature type="transmembrane region" description="Helical" evidence="1">
    <location>
        <begin position="249"/>
        <end position="277"/>
    </location>
</feature>
<dbReference type="Pfam" id="PF14257">
    <property type="entry name" value="DUF4349"/>
    <property type="match status" value="1"/>
</dbReference>
<evidence type="ECO:0000313" key="5">
    <source>
        <dbReference type="Proteomes" id="UP001597197"/>
    </source>
</evidence>
<evidence type="ECO:0000256" key="2">
    <source>
        <dbReference type="SAM" id="SignalP"/>
    </source>
</evidence>
<proteinExistence type="predicted"/>
<comment type="caution">
    <text evidence="4">The sequence shown here is derived from an EMBL/GenBank/DDBJ whole genome shotgun (WGS) entry which is preliminary data.</text>
</comment>
<dbReference type="PROSITE" id="PS51257">
    <property type="entry name" value="PROKAR_LIPOPROTEIN"/>
    <property type="match status" value="1"/>
</dbReference>
<reference evidence="5" key="1">
    <citation type="journal article" date="2019" name="Int. J. Syst. Evol. Microbiol.">
        <title>The Global Catalogue of Microorganisms (GCM) 10K type strain sequencing project: providing services to taxonomists for standard genome sequencing and annotation.</title>
        <authorList>
            <consortium name="The Broad Institute Genomics Platform"/>
            <consortium name="The Broad Institute Genome Sequencing Center for Infectious Disease"/>
            <person name="Wu L."/>
            <person name="Ma J."/>
        </authorList>
    </citation>
    <scope>NUCLEOTIDE SEQUENCE [LARGE SCALE GENOMIC DNA]</scope>
    <source>
        <strain evidence="5">CGMCC 1.15795</strain>
    </source>
</reference>
<dbReference type="Proteomes" id="UP001597197">
    <property type="component" value="Unassembled WGS sequence"/>
</dbReference>
<keyword evidence="2" id="KW-0732">Signal</keyword>
<protein>
    <submittedName>
        <fullName evidence="4">DUF4349 domain-containing protein</fullName>
    </submittedName>
</protein>
<dbReference type="RefSeq" id="WP_382318074.1">
    <property type="nucleotide sequence ID" value="NZ_JBHUFD010000018.1"/>
</dbReference>
<organism evidence="4 5">
    <name type="scientific">Hymenobacter bucti</name>
    <dbReference type="NCBI Taxonomy" id="1844114"/>
    <lineage>
        <taxon>Bacteria</taxon>
        <taxon>Pseudomonadati</taxon>
        <taxon>Bacteroidota</taxon>
        <taxon>Cytophagia</taxon>
        <taxon>Cytophagales</taxon>
        <taxon>Hymenobacteraceae</taxon>
        <taxon>Hymenobacter</taxon>
    </lineage>
</organism>
<sequence>MKRLIYPALLGLALAGCSQSATEQSTTAPTEPTFNQQVITQGPSPEVASPAPEVAAPAAPVPAARPLGRDVVYQGELNLAVDDFEQVSASINRLLVRHDSYLSTAHEERGNGQQRQEMTIKVPPMEFAALVADLSRLGHVENKDIASTDVTADLVQAATSLAAKKAAIAKYQQQLASTTNPADARRLEEQTRQLRLDLTADQTHLQQLGVRSAWASLTLRYYQVLPMPTPNAPLPTFAPQFLAAFYRGWSVILSILVALTNFWPLGLLGAVGTWAVLRRRQRHPAEL</sequence>
<feature type="domain" description="DUF4349" evidence="3">
    <location>
        <begin position="69"/>
        <end position="276"/>
    </location>
</feature>
<feature type="signal peptide" evidence="2">
    <location>
        <begin position="1"/>
        <end position="23"/>
    </location>
</feature>
<evidence type="ECO:0000313" key="4">
    <source>
        <dbReference type="EMBL" id="MFD1875420.1"/>
    </source>
</evidence>
<keyword evidence="1" id="KW-0812">Transmembrane</keyword>
<keyword evidence="1" id="KW-0472">Membrane</keyword>
<evidence type="ECO:0000259" key="3">
    <source>
        <dbReference type="Pfam" id="PF14257"/>
    </source>
</evidence>
<name>A0ABW4R0X2_9BACT</name>
<dbReference type="EMBL" id="JBHUFD010000018">
    <property type="protein sequence ID" value="MFD1875420.1"/>
    <property type="molecule type" value="Genomic_DNA"/>
</dbReference>
<dbReference type="InterPro" id="IPR025645">
    <property type="entry name" value="DUF4349"/>
</dbReference>